<dbReference type="Proteomes" id="UP000663891">
    <property type="component" value="Unassembled WGS sequence"/>
</dbReference>
<comment type="caution">
    <text evidence="2">The sequence shown here is derived from an EMBL/GenBank/DDBJ whole genome shotgun (WGS) entry which is preliminary data.</text>
</comment>
<feature type="compositionally biased region" description="Polar residues" evidence="1">
    <location>
        <begin position="120"/>
        <end position="142"/>
    </location>
</feature>
<name>A0A814HLE1_9BILA</name>
<dbReference type="EMBL" id="CAJNON010000131">
    <property type="protein sequence ID" value="CAF1010983.1"/>
    <property type="molecule type" value="Genomic_DNA"/>
</dbReference>
<dbReference type="AlphaFoldDB" id="A0A814HLE1"/>
<feature type="compositionally biased region" description="Basic and acidic residues" evidence="1">
    <location>
        <begin position="243"/>
        <end position="260"/>
    </location>
</feature>
<feature type="region of interest" description="Disordered" evidence="1">
    <location>
        <begin position="115"/>
        <end position="162"/>
    </location>
</feature>
<sequence length="309" mass="34199">MGCKQVKILPTRRETKNEQTQIEPIEAQVTIVQPISTTSETNPIVVYRNPLNELKRLTIVSVVSNKSDDSTEYPKSTTPKTLNLDNCHDTTNKDTTNKFGETSLIPIHSNEVLKSRENISRSSTMNSYKSNIPDDSSVSIASNEPAKSPSIYRPSFSSSDNSEIRAHGQDAILRFISARPNRITNQESTHHGNWSEHDESYSPHDSIISTISADSEGSVVDEPRGTKTLHIHPKKSNLQQKILPHDPSSDSDGSELHHVTDTNSPKGEVKVMTKHLICDLRSVSAKLSNPDPHLKGIISETTTSESDEK</sequence>
<protein>
    <submittedName>
        <fullName evidence="2">Uncharacterized protein</fullName>
    </submittedName>
</protein>
<feature type="region of interest" description="Disordered" evidence="1">
    <location>
        <begin position="234"/>
        <end position="265"/>
    </location>
</feature>
<feature type="region of interest" description="Disordered" evidence="1">
    <location>
        <begin position="288"/>
        <end position="309"/>
    </location>
</feature>
<dbReference type="OrthoDB" id="10017630at2759"/>
<feature type="region of interest" description="Disordered" evidence="1">
    <location>
        <begin position="66"/>
        <end position="85"/>
    </location>
</feature>
<feature type="compositionally biased region" description="Basic and acidic residues" evidence="1">
    <location>
        <begin position="188"/>
        <end position="202"/>
    </location>
</feature>
<feature type="region of interest" description="Disordered" evidence="1">
    <location>
        <begin position="185"/>
        <end position="204"/>
    </location>
</feature>
<proteinExistence type="predicted"/>
<organism evidence="2 3">
    <name type="scientific">Adineta steineri</name>
    <dbReference type="NCBI Taxonomy" id="433720"/>
    <lineage>
        <taxon>Eukaryota</taxon>
        <taxon>Metazoa</taxon>
        <taxon>Spiralia</taxon>
        <taxon>Gnathifera</taxon>
        <taxon>Rotifera</taxon>
        <taxon>Eurotatoria</taxon>
        <taxon>Bdelloidea</taxon>
        <taxon>Adinetida</taxon>
        <taxon>Adinetidae</taxon>
        <taxon>Adineta</taxon>
    </lineage>
</organism>
<feature type="compositionally biased region" description="Low complexity" evidence="1">
    <location>
        <begin position="148"/>
        <end position="159"/>
    </location>
</feature>
<evidence type="ECO:0000313" key="2">
    <source>
        <dbReference type="EMBL" id="CAF1010983.1"/>
    </source>
</evidence>
<feature type="compositionally biased region" description="Polar residues" evidence="1">
    <location>
        <begin position="73"/>
        <end position="84"/>
    </location>
</feature>
<evidence type="ECO:0000256" key="1">
    <source>
        <dbReference type="SAM" id="MobiDB-lite"/>
    </source>
</evidence>
<evidence type="ECO:0000313" key="3">
    <source>
        <dbReference type="Proteomes" id="UP000663891"/>
    </source>
</evidence>
<gene>
    <name evidence="2" type="ORF">VCS650_LOCUS15264</name>
</gene>
<reference evidence="2" key="1">
    <citation type="submission" date="2021-02" db="EMBL/GenBank/DDBJ databases">
        <authorList>
            <person name="Nowell W R."/>
        </authorList>
    </citation>
    <scope>NUCLEOTIDE SEQUENCE</scope>
</reference>
<accession>A0A814HLE1</accession>
<feature type="compositionally biased region" description="Polar residues" evidence="1">
    <location>
        <begin position="299"/>
        <end position="309"/>
    </location>
</feature>